<dbReference type="AlphaFoldDB" id="A0A401H7J8"/>
<evidence type="ECO:0000313" key="3">
    <source>
        <dbReference type="Proteomes" id="UP000291213"/>
    </source>
</evidence>
<gene>
    <name evidence="2" type="ORF">apy_01060</name>
</gene>
<reference evidence="2 3" key="1">
    <citation type="submission" date="2017-02" db="EMBL/GenBank/DDBJ databases">
        <title>isolation and characterization of a novel temperate virus Aeropyrum globular virus 1 infecting hyperthermophilic archaeon Aeropyrum.</title>
        <authorList>
            <person name="Yumiya M."/>
            <person name="Yoshida T."/>
            <person name="Sako Y."/>
        </authorList>
    </citation>
    <scope>NUCLEOTIDE SEQUENCE [LARGE SCALE GENOMIC DNA]</scope>
    <source>
        <strain evidence="2 3">YK1-12-2013</strain>
    </source>
</reference>
<evidence type="ECO:0000256" key="1">
    <source>
        <dbReference type="SAM" id="MobiDB-lite"/>
    </source>
</evidence>
<protein>
    <submittedName>
        <fullName evidence="2">Uncharacterized protein</fullName>
    </submittedName>
</protein>
<accession>A0A401H7J8</accession>
<dbReference type="EMBL" id="BDMD01000003">
    <property type="protein sequence ID" value="GBF08381.1"/>
    <property type="molecule type" value="Genomic_DNA"/>
</dbReference>
<name>A0A401H7J8_AERPX</name>
<proteinExistence type="predicted"/>
<organism evidence="2 3">
    <name type="scientific">Aeropyrum pernix</name>
    <dbReference type="NCBI Taxonomy" id="56636"/>
    <lineage>
        <taxon>Archaea</taxon>
        <taxon>Thermoproteota</taxon>
        <taxon>Thermoprotei</taxon>
        <taxon>Desulfurococcales</taxon>
        <taxon>Desulfurococcaceae</taxon>
        <taxon>Aeropyrum</taxon>
    </lineage>
</organism>
<comment type="caution">
    <text evidence="2">The sequence shown here is derived from an EMBL/GenBank/DDBJ whole genome shotgun (WGS) entry which is preliminary data.</text>
</comment>
<feature type="region of interest" description="Disordered" evidence="1">
    <location>
        <begin position="1"/>
        <end position="30"/>
    </location>
</feature>
<sequence length="79" mass="8342">MLRLPKPPNSLLTVKNHPPHTPSLAGGLGTVRAPHDPRVAGGLAPGFLLTALSMLLEAQVFKLFEDVAPDLLEARQALG</sequence>
<evidence type="ECO:0000313" key="2">
    <source>
        <dbReference type="EMBL" id="GBF08381.1"/>
    </source>
</evidence>
<dbReference type="Proteomes" id="UP000291213">
    <property type="component" value="Unassembled WGS sequence"/>
</dbReference>